<feature type="compositionally biased region" description="Polar residues" evidence="1">
    <location>
        <begin position="365"/>
        <end position="384"/>
    </location>
</feature>
<dbReference type="EMBL" id="JABELV010000017">
    <property type="protein sequence ID" value="KAG7566993.1"/>
    <property type="molecule type" value="Genomic_DNA"/>
</dbReference>
<organism evidence="2 3">
    <name type="scientific">Filobasidium floriforme</name>
    <dbReference type="NCBI Taxonomy" id="5210"/>
    <lineage>
        <taxon>Eukaryota</taxon>
        <taxon>Fungi</taxon>
        <taxon>Dikarya</taxon>
        <taxon>Basidiomycota</taxon>
        <taxon>Agaricomycotina</taxon>
        <taxon>Tremellomycetes</taxon>
        <taxon>Filobasidiales</taxon>
        <taxon>Filobasidiaceae</taxon>
        <taxon>Filobasidium</taxon>
    </lineage>
</organism>
<dbReference type="Proteomes" id="UP000812966">
    <property type="component" value="Unassembled WGS sequence"/>
</dbReference>
<evidence type="ECO:0008006" key="4">
    <source>
        <dbReference type="Google" id="ProtNLM"/>
    </source>
</evidence>
<feature type="region of interest" description="Disordered" evidence="1">
    <location>
        <begin position="344"/>
        <end position="438"/>
    </location>
</feature>
<reference evidence="2" key="1">
    <citation type="submission" date="2020-04" db="EMBL/GenBank/DDBJ databases">
        <title>Analysis of mating type loci in Filobasidium floriforme.</title>
        <authorList>
            <person name="Nowrousian M."/>
        </authorList>
    </citation>
    <scope>NUCLEOTIDE SEQUENCE</scope>
    <source>
        <strain evidence="2">CBS 6242</strain>
    </source>
</reference>
<dbReference type="AlphaFoldDB" id="A0A8K0JPX7"/>
<proteinExistence type="predicted"/>
<comment type="caution">
    <text evidence="2">The sequence shown here is derived from an EMBL/GenBank/DDBJ whole genome shotgun (WGS) entry which is preliminary data.</text>
</comment>
<name>A0A8K0JPX7_9TREE</name>
<keyword evidence="3" id="KW-1185">Reference proteome</keyword>
<gene>
    <name evidence="2" type="ORF">FFLO_01252</name>
</gene>
<evidence type="ECO:0000313" key="2">
    <source>
        <dbReference type="EMBL" id="KAG7566993.1"/>
    </source>
</evidence>
<accession>A0A8K0JPX7</accession>
<evidence type="ECO:0000313" key="3">
    <source>
        <dbReference type="Proteomes" id="UP000812966"/>
    </source>
</evidence>
<evidence type="ECO:0000256" key="1">
    <source>
        <dbReference type="SAM" id="MobiDB-lite"/>
    </source>
</evidence>
<protein>
    <recommendedName>
        <fullName evidence="4">Fungal-type protein kinase domain-containing protein</fullName>
    </recommendedName>
</protein>
<feature type="compositionally biased region" description="Basic and acidic residues" evidence="1">
    <location>
        <begin position="386"/>
        <end position="395"/>
    </location>
</feature>
<sequence>MQYNKVHYKRRTARSAPSAINRLQETESDSETEDGIQAHYRRVGLSMFDPRFFTLKADHTSEAGRRIELATRKLREMTASSWTLISPTNETWYSNPDVRYTKDVVMPNLALITDILWGPDRGHCSRIRYAGRGRHLVQNPDLVFEDGHGRTRSDGYGKSYGPDLYTAFTEPGAALKQAPDFELMGWKAIRVPIVVNVREAMDMRSGSWRRKYNQVPRLLRHMDLVVRNHPATNRVFGLAVSGTCLRLWTADAASFSSSRLYRLDNPTHARQIIEIIAFITQPQSPHYQTWSPTSPLTIRSQTFGSTYQDIHTSQQHIRSSTKMLEVRPWLFGSRTIVWATTPLSGLKGSMNEDSAHRQEMCESGSPKQVITQPNRNGEFFSTTPGHEGEGTLTRDKKGKRKATEANLSSDTDEELDRPPASRNRRGGPLPASHPAQVREGDRIVLKGTWQYKELKRHEDRVLRRLHGDERPGREDLGGLHVEDHIDSNVLRHLPRALGLVDEDRFADWITHENTLHSLSQDPDHAEKTRLHFSVLAVGCPLGQRLPAVAKDSPIGLRQYAQILLGGIQTDWLSASKGIHYRDNNPGNLMWKQLATFSDGRSVPDVVGYLVDFGNARILEQARLTFDWMRNTSLALSLCADDGRSANPLFQSISCMKAEKLRRGYDEAIARRSRTDTRGNTDVEAREQSAWASDLADWEEQALQFKHRYLDDVESLFYLVSYDIWAVHTPNNGETNTQLDQLEYKQAAWKDKLWQFRVGIVSDEWSDMIQDLVDLIDQARLNLRQQQMLPSHMHPIENQCFYDLCERVKQSIPQLPDGVN</sequence>